<reference evidence="1 2" key="1">
    <citation type="submission" date="2020-04" db="EMBL/GenBank/DDBJ databases">
        <title>Genome-Wide Identification of 5-Methylcytosine Sites in Bacterial Genomes By High-Throughput Sequencing of MspJI Restriction Fragments.</title>
        <authorList>
            <person name="Wu V."/>
        </authorList>
    </citation>
    <scope>NUCLEOTIDE SEQUENCE [LARGE SCALE GENOMIC DNA]</scope>
    <source>
        <strain evidence="1 2">CCAP 1403/13f</strain>
    </source>
</reference>
<reference evidence="1 2" key="2">
    <citation type="submission" date="2020-04" db="EMBL/GenBank/DDBJ databases">
        <authorList>
            <person name="Fomenkov A."/>
            <person name="Anton B.P."/>
            <person name="Roberts R.J."/>
        </authorList>
    </citation>
    <scope>NUCLEOTIDE SEQUENCE [LARGE SCALE GENOMIC DNA]</scope>
    <source>
        <strain evidence="1 2">CCAP 1403/13f</strain>
    </source>
</reference>
<dbReference type="RefSeq" id="WP_168696661.1">
    <property type="nucleotide sequence ID" value="NZ_CP051206.1"/>
</dbReference>
<dbReference type="AlphaFoldDB" id="A0A6H2C415"/>
<evidence type="ECO:0000313" key="2">
    <source>
        <dbReference type="Proteomes" id="UP000502433"/>
    </source>
</evidence>
<accession>A0A6H2C415</accession>
<organism evidence="1 2">
    <name type="scientific">Dolichospermum flos-aquae CCAP 1403/13F</name>
    <dbReference type="NCBI Taxonomy" id="315271"/>
    <lineage>
        <taxon>Bacteria</taxon>
        <taxon>Bacillati</taxon>
        <taxon>Cyanobacteriota</taxon>
        <taxon>Cyanophyceae</taxon>
        <taxon>Nostocales</taxon>
        <taxon>Aphanizomenonaceae</taxon>
        <taxon>Dolichospermum</taxon>
    </lineage>
</organism>
<protein>
    <recommendedName>
        <fullName evidence="3">Plastid lipid-associated protein/fibrillin conserved domain-containing protein</fullName>
    </recommendedName>
</protein>
<evidence type="ECO:0000313" key="1">
    <source>
        <dbReference type="EMBL" id="QJB45898.1"/>
    </source>
</evidence>
<dbReference type="Proteomes" id="UP000502433">
    <property type="component" value="Chromosome"/>
</dbReference>
<dbReference type="PANTHER" id="PTHR35690">
    <property type="entry name" value="OS01G0363500 PROTEIN"/>
    <property type="match status" value="1"/>
</dbReference>
<sequence>MTANLISHSPSDFITSLSHTATAYREGNQVPSAEVIVNALLEAEKTAKLQKLNYPFESLGGKWRLCFATGTKKVRNRGGIILGKGWYVPKLTKIHLCFSSTEEQTLGKGEIANQVQLGGILLKLTGPIKYLGKKNLLAFDFTQMQISLFNWMFVNKQIRSGKVESGNFDDQPIAKLPFFAFFLITENLIAARGRGGGLALWIKDN</sequence>
<dbReference type="EMBL" id="CP051206">
    <property type="protein sequence ID" value="QJB45898.1"/>
    <property type="molecule type" value="Genomic_DNA"/>
</dbReference>
<name>A0A6H2C415_DOLFA</name>
<proteinExistence type="predicted"/>
<gene>
    <name evidence="1" type="ORF">HGD76_18750</name>
</gene>
<dbReference type="PANTHER" id="PTHR35690:SF1">
    <property type="entry name" value="OS01G0363500 PROTEIN"/>
    <property type="match status" value="1"/>
</dbReference>
<evidence type="ECO:0008006" key="3">
    <source>
        <dbReference type="Google" id="ProtNLM"/>
    </source>
</evidence>
<dbReference type="KEGG" id="dfs:HGD76_18750"/>